<reference evidence="8" key="1">
    <citation type="submission" date="2016-10" db="EMBL/GenBank/DDBJ databases">
        <authorList>
            <person name="Varghese N."/>
            <person name="Submissions S."/>
        </authorList>
    </citation>
    <scope>NUCLEOTIDE SEQUENCE [LARGE SCALE GENOMIC DNA]</scope>
    <source>
        <strain evidence="8">DSM 16477</strain>
    </source>
</reference>
<gene>
    <name evidence="7" type="ORF">SAMN04489759_1302</name>
</gene>
<dbReference type="Pfam" id="PF09678">
    <property type="entry name" value="Caa3_CtaG"/>
    <property type="match status" value="1"/>
</dbReference>
<evidence type="ECO:0000256" key="1">
    <source>
        <dbReference type="ARBA" id="ARBA00004651"/>
    </source>
</evidence>
<evidence type="ECO:0000256" key="2">
    <source>
        <dbReference type="ARBA" id="ARBA00022475"/>
    </source>
</evidence>
<dbReference type="InterPro" id="IPR019108">
    <property type="entry name" value="Caa3_assmbl_CtaG-rel"/>
</dbReference>
<keyword evidence="4 6" id="KW-1133">Transmembrane helix</keyword>
<dbReference type="EMBL" id="FNBP01000030">
    <property type="protein sequence ID" value="SDH13268.1"/>
    <property type="molecule type" value="Genomic_DNA"/>
</dbReference>
<evidence type="ECO:0000313" key="8">
    <source>
        <dbReference type="Proteomes" id="UP000199399"/>
    </source>
</evidence>
<evidence type="ECO:0000256" key="3">
    <source>
        <dbReference type="ARBA" id="ARBA00022692"/>
    </source>
</evidence>
<dbReference type="Proteomes" id="UP000199399">
    <property type="component" value="Unassembled WGS sequence"/>
</dbReference>
<name>A0A1G7ZX53_9RHOB</name>
<evidence type="ECO:0000256" key="6">
    <source>
        <dbReference type="SAM" id="Phobius"/>
    </source>
</evidence>
<protein>
    <submittedName>
        <fullName evidence="7">Cytochrome c oxidase caa3 assembly factor (Caa3_CtaG)</fullName>
    </submittedName>
</protein>
<accession>A0A1G7ZX53</accession>
<keyword evidence="3 6" id="KW-0812">Transmembrane</keyword>
<keyword evidence="2" id="KW-1003">Cell membrane</keyword>
<organism evidence="7 8">
    <name type="scientific">Sulfitobacter delicatus</name>
    <dbReference type="NCBI Taxonomy" id="218672"/>
    <lineage>
        <taxon>Bacteria</taxon>
        <taxon>Pseudomonadati</taxon>
        <taxon>Pseudomonadota</taxon>
        <taxon>Alphaproteobacteria</taxon>
        <taxon>Rhodobacterales</taxon>
        <taxon>Roseobacteraceae</taxon>
        <taxon>Sulfitobacter</taxon>
    </lineage>
</organism>
<evidence type="ECO:0000313" key="7">
    <source>
        <dbReference type="EMBL" id="SDH13268.1"/>
    </source>
</evidence>
<sequence length="165" mass="18296">MVLAGLWFFTMLFDPRDPPVGAKRGARLLSAFVVIVANIFLGSLTTLKEVSLYAFSHRERIGLIDALSDETIGGYTIWVPSSMVMIVAIILVMNGWDAAEVRRWNTRYDLLRGSNSAALEFPETAEELRLKVAKTNRDMGRTLAIGALVMFLIVITTVVTIVYAL</sequence>
<keyword evidence="5 6" id="KW-0472">Membrane</keyword>
<dbReference type="GO" id="GO:0005886">
    <property type="term" value="C:plasma membrane"/>
    <property type="evidence" value="ECO:0007669"/>
    <property type="project" value="UniProtKB-SubCell"/>
</dbReference>
<proteinExistence type="predicted"/>
<keyword evidence="8" id="KW-1185">Reference proteome</keyword>
<evidence type="ECO:0000256" key="4">
    <source>
        <dbReference type="ARBA" id="ARBA00022989"/>
    </source>
</evidence>
<evidence type="ECO:0000256" key="5">
    <source>
        <dbReference type="ARBA" id="ARBA00023136"/>
    </source>
</evidence>
<feature type="transmembrane region" description="Helical" evidence="6">
    <location>
        <begin position="32"/>
        <end position="55"/>
    </location>
</feature>
<comment type="subcellular location">
    <subcellularLocation>
        <location evidence="1">Cell membrane</location>
        <topology evidence="1">Multi-pass membrane protein</topology>
    </subcellularLocation>
</comment>
<feature type="transmembrane region" description="Helical" evidence="6">
    <location>
        <begin position="143"/>
        <end position="164"/>
    </location>
</feature>
<dbReference type="STRING" id="218672.SAMN04489759_1302"/>
<dbReference type="AlphaFoldDB" id="A0A1G7ZX53"/>
<feature type="transmembrane region" description="Helical" evidence="6">
    <location>
        <begin position="75"/>
        <end position="96"/>
    </location>
</feature>